<evidence type="ECO:0000313" key="3">
    <source>
        <dbReference type="Proteomes" id="UP000184330"/>
    </source>
</evidence>
<evidence type="ECO:0000256" key="1">
    <source>
        <dbReference type="SAM" id="MobiDB-lite"/>
    </source>
</evidence>
<accession>A0A1L7XI08</accession>
<dbReference type="EMBL" id="FJOG01000027">
    <property type="protein sequence ID" value="CZR64679.1"/>
    <property type="molecule type" value="Genomic_DNA"/>
</dbReference>
<proteinExistence type="predicted"/>
<evidence type="ECO:0008006" key="4">
    <source>
        <dbReference type="Google" id="ProtNLM"/>
    </source>
</evidence>
<keyword evidence="3" id="KW-1185">Reference proteome</keyword>
<dbReference type="AlphaFoldDB" id="A0A1L7XI08"/>
<name>A0A1L7XI08_9HELO</name>
<dbReference type="STRING" id="576137.A0A1L7XI08"/>
<organism evidence="2 3">
    <name type="scientific">Phialocephala subalpina</name>
    <dbReference type="NCBI Taxonomy" id="576137"/>
    <lineage>
        <taxon>Eukaryota</taxon>
        <taxon>Fungi</taxon>
        <taxon>Dikarya</taxon>
        <taxon>Ascomycota</taxon>
        <taxon>Pezizomycotina</taxon>
        <taxon>Leotiomycetes</taxon>
        <taxon>Helotiales</taxon>
        <taxon>Mollisiaceae</taxon>
        <taxon>Phialocephala</taxon>
        <taxon>Phialocephala fortinii species complex</taxon>
    </lineage>
</organism>
<dbReference type="OrthoDB" id="5275938at2759"/>
<protein>
    <recommendedName>
        <fullName evidence="4">BTB domain-containing protein</fullName>
    </recommendedName>
</protein>
<feature type="compositionally biased region" description="Low complexity" evidence="1">
    <location>
        <begin position="13"/>
        <end position="23"/>
    </location>
</feature>
<reference evidence="2" key="1">
    <citation type="submission" date="2016-03" db="EMBL/GenBank/DDBJ databases">
        <authorList>
            <person name="Ploux O."/>
        </authorList>
    </citation>
    <scope>NUCLEOTIDE SEQUENCE [LARGE SCALE GENOMIC DNA]</scope>
    <source>
        <strain evidence="2">UAMH 11012</strain>
    </source>
</reference>
<dbReference type="Proteomes" id="UP000184330">
    <property type="component" value="Unassembled WGS sequence"/>
</dbReference>
<feature type="region of interest" description="Disordered" evidence="1">
    <location>
        <begin position="1"/>
        <end position="23"/>
    </location>
</feature>
<sequence>MSHETAIWVKPDAAAPTTSTTATEPQVVKDNPFVFNSGDVRILVLHNGERIEGKASSHALCLASPVWRKFLFPPWKDEDENAPYPKETKQIDFTDDDSAAVLVLLNIAHLRFRHVPGWLPYEFLLQVAVLCDQYDCVDLVRPWLLDNLWLRDESKEAIKSGQEKWLFIAWVFARDDIFKHLANKLVRSISLLSNDEDKWIAATPMPPLIIENVLSCRKDLITSLLKIPYDILTELEQRNPSISTCVHGTVLQCDELRYGSLILSLRRCGLYPPLNPENVDIAVNELVDILNKVSIRYLPKTTSYQLGHNDCGVTHLGRLVADELAKPVDPLLDSHRARFQAQK</sequence>
<evidence type="ECO:0000313" key="2">
    <source>
        <dbReference type="EMBL" id="CZR64679.1"/>
    </source>
</evidence>
<gene>
    <name evidence="2" type="ORF">PAC_14577</name>
</gene>